<keyword evidence="5" id="KW-0949">S-adenosyl-L-methionine</keyword>
<feature type="compositionally biased region" description="Low complexity" evidence="8">
    <location>
        <begin position="585"/>
        <end position="599"/>
    </location>
</feature>
<dbReference type="GO" id="GO:0071949">
    <property type="term" value="F:FAD binding"/>
    <property type="evidence" value="ECO:0007669"/>
    <property type="project" value="InterPro"/>
</dbReference>
<dbReference type="Pfam" id="PF00891">
    <property type="entry name" value="Methyltransf_2"/>
    <property type="match status" value="1"/>
</dbReference>
<proteinExistence type="inferred from homology"/>
<organism evidence="12 13">
    <name type="scientific">Chaetomium fimeti</name>
    <dbReference type="NCBI Taxonomy" id="1854472"/>
    <lineage>
        <taxon>Eukaryota</taxon>
        <taxon>Fungi</taxon>
        <taxon>Dikarya</taxon>
        <taxon>Ascomycota</taxon>
        <taxon>Pezizomycotina</taxon>
        <taxon>Sordariomycetes</taxon>
        <taxon>Sordariomycetidae</taxon>
        <taxon>Sordariales</taxon>
        <taxon>Chaetomiaceae</taxon>
        <taxon>Chaetomium</taxon>
    </lineage>
</organism>
<keyword evidence="4" id="KW-0808">Transferase</keyword>
<dbReference type="InterPro" id="IPR001077">
    <property type="entry name" value="COMT_C"/>
</dbReference>
<accession>A0AAE0HKH1</accession>
<dbReference type="InterPro" id="IPR036188">
    <property type="entry name" value="FAD/NAD-bd_sf"/>
</dbReference>
<dbReference type="PANTHER" id="PTHR43747:SF5">
    <property type="entry name" value="FAD-BINDING DOMAIN-CONTAINING PROTEIN"/>
    <property type="match status" value="1"/>
</dbReference>
<dbReference type="InterPro" id="IPR016461">
    <property type="entry name" value="COMT-like"/>
</dbReference>
<evidence type="ECO:0000313" key="12">
    <source>
        <dbReference type="EMBL" id="KAK3297914.1"/>
    </source>
</evidence>
<dbReference type="PANTHER" id="PTHR43747">
    <property type="entry name" value="FAD-BINDING PROTEIN"/>
    <property type="match status" value="1"/>
</dbReference>
<dbReference type="GO" id="GO:0008171">
    <property type="term" value="F:O-methyltransferase activity"/>
    <property type="evidence" value="ECO:0007669"/>
    <property type="project" value="InterPro"/>
</dbReference>
<feature type="region of interest" description="Disordered" evidence="8">
    <location>
        <begin position="137"/>
        <end position="158"/>
    </location>
</feature>
<protein>
    <submittedName>
        <fullName evidence="12">O-methyltransferase-domain-containing protein</fullName>
    </submittedName>
</protein>
<evidence type="ECO:0000259" key="9">
    <source>
        <dbReference type="Pfam" id="PF00891"/>
    </source>
</evidence>
<dbReference type="GO" id="GO:0046983">
    <property type="term" value="F:protein dimerization activity"/>
    <property type="evidence" value="ECO:0007669"/>
    <property type="project" value="InterPro"/>
</dbReference>
<feature type="compositionally biased region" description="Low complexity" evidence="8">
    <location>
        <begin position="554"/>
        <end position="565"/>
    </location>
</feature>
<name>A0AAE0HKH1_9PEZI</name>
<feature type="domain" description="O-methyltransferase dimerisation" evidence="11">
    <location>
        <begin position="666"/>
        <end position="738"/>
    </location>
</feature>
<dbReference type="SUPFAM" id="SSF46785">
    <property type="entry name" value="Winged helix' DNA-binding domain"/>
    <property type="match status" value="1"/>
</dbReference>
<reference evidence="12" key="1">
    <citation type="journal article" date="2023" name="Mol. Phylogenet. Evol.">
        <title>Genome-scale phylogeny and comparative genomics of the fungal order Sordariales.</title>
        <authorList>
            <person name="Hensen N."/>
            <person name="Bonometti L."/>
            <person name="Westerberg I."/>
            <person name="Brannstrom I.O."/>
            <person name="Guillou S."/>
            <person name="Cros-Aarteil S."/>
            <person name="Calhoun S."/>
            <person name="Haridas S."/>
            <person name="Kuo A."/>
            <person name="Mondo S."/>
            <person name="Pangilinan J."/>
            <person name="Riley R."/>
            <person name="LaButti K."/>
            <person name="Andreopoulos B."/>
            <person name="Lipzen A."/>
            <person name="Chen C."/>
            <person name="Yan M."/>
            <person name="Daum C."/>
            <person name="Ng V."/>
            <person name="Clum A."/>
            <person name="Steindorff A."/>
            <person name="Ohm R.A."/>
            <person name="Martin F."/>
            <person name="Silar P."/>
            <person name="Natvig D.O."/>
            <person name="Lalanne C."/>
            <person name="Gautier V."/>
            <person name="Ament-Velasquez S.L."/>
            <person name="Kruys A."/>
            <person name="Hutchinson M.I."/>
            <person name="Powell A.J."/>
            <person name="Barry K."/>
            <person name="Miller A.N."/>
            <person name="Grigoriev I.V."/>
            <person name="Debuchy R."/>
            <person name="Gladieux P."/>
            <person name="Hiltunen Thoren M."/>
            <person name="Johannesson H."/>
        </authorList>
    </citation>
    <scope>NUCLEOTIDE SEQUENCE</scope>
    <source>
        <strain evidence="12">CBS 168.71</strain>
    </source>
</reference>
<evidence type="ECO:0000256" key="6">
    <source>
        <dbReference type="ARBA" id="ARBA00022827"/>
    </source>
</evidence>
<dbReference type="GO" id="GO:0032259">
    <property type="term" value="P:methylation"/>
    <property type="evidence" value="ECO:0007669"/>
    <property type="project" value="UniProtKB-KW"/>
</dbReference>
<dbReference type="PROSITE" id="PS51683">
    <property type="entry name" value="SAM_OMT_II"/>
    <property type="match status" value="1"/>
</dbReference>
<dbReference type="EMBL" id="JAUEPN010000003">
    <property type="protein sequence ID" value="KAK3297914.1"/>
    <property type="molecule type" value="Genomic_DNA"/>
</dbReference>
<keyword evidence="7" id="KW-0560">Oxidoreductase</keyword>
<dbReference type="Pfam" id="PF01494">
    <property type="entry name" value="FAD_binding_3"/>
    <property type="match status" value="1"/>
</dbReference>
<evidence type="ECO:0000256" key="1">
    <source>
        <dbReference type="ARBA" id="ARBA00005706"/>
    </source>
</evidence>
<dbReference type="SUPFAM" id="SSF51905">
    <property type="entry name" value="FAD/NAD(P)-binding domain"/>
    <property type="match status" value="1"/>
</dbReference>
<dbReference type="InterPro" id="IPR050816">
    <property type="entry name" value="Flavin-dep_Halogenase_NPB"/>
</dbReference>
<feature type="domain" description="FAD-binding" evidence="10">
    <location>
        <begin position="7"/>
        <end position="360"/>
    </location>
</feature>
<comment type="caution">
    <text evidence="12">The sequence shown here is derived from an EMBL/GenBank/DDBJ whole genome shotgun (WGS) entry which is preliminary data.</text>
</comment>
<dbReference type="GeneID" id="87835124"/>
<gene>
    <name evidence="12" type="ORF">B0H64DRAFT_134200</name>
</gene>
<dbReference type="InterPro" id="IPR012967">
    <property type="entry name" value="COMT_dimerisation"/>
</dbReference>
<keyword evidence="6" id="KW-0274">FAD</keyword>
<dbReference type="InterPro" id="IPR036388">
    <property type="entry name" value="WH-like_DNA-bd_sf"/>
</dbReference>
<evidence type="ECO:0000256" key="8">
    <source>
        <dbReference type="SAM" id="MobiDB-lite"/>
    </source>
</evidence>
<evidence type="ECO:0000256" key="7">
    <source>
        <dbReference type="ARBA" id="ARBA00023002"/>
    </source>
</evidence>
<keyword evidence="13" id="KW-1185">Reference proteome</keyword>
<sequence>MSVPQSCTVLVVGGGPAGSFASAALAREGIDVVMLEADKHPRYHIGESMLPSMRHFLDFIDCYDKFNSHGFIKKKGAAFRLNPSQPEAYTDFIAAGGPNGHAWNVVRSEADELLFNHAASCGARTFDATKVDAVQFEEGDGKKSNPGKPVSASWKRKDGTSGTIAFKHIVDASGRYGLLSTKYLKNRKFNQNLKNIANWAYWKGGGTYGTGTHKAGSPFFEALQDASGWCWFIPLHDGTHSIGIVQNQQMATDKKRAAGSPSTKEFYMQSLQHVPGIRELLSKAELVSDVKSASDWSYSADSYAFPYARIVGDAGCFIDPYFSSGVHLAVMGGISAAVTIAASLRGDCDEKAAASWHSKKTAESYTRFYLVVSSALKQIRMQDDPVIQDIDEEGFQRAFDLFRPVIQGTVDADPTGKLSQNEVATTVEFCFKAFSHVTPEQKEAVVNKLKSLGVTGQEADNDDAIVKVLGEIEKNLTLEEAQVLDILRSRRMIREDGFNMDSFTLDAIDGLAPRMERGNLGLAKAEMAKLNGSHMYSVDFLEGKRPGFRAQEPTNGMNGHTNGHTNGHEQHEEPSTMNGTTKATSSASNGSINGMNGNSSSHDILKGDSERVAGGIFAPPINGHASLLDDVGRHAVMSTLHEAAENLETPFDLVMRLGNTARLLTFIRVGIELNIFTTLTTAAAPGILTVHDLAAASPTSTNTDPTLVRRVLRYLAANRMVTESGPDRYSASKSTRFLADPGIAGGATFFQGVVAPATHHLPDSPLAQNGFAAAAADAAGGDDAPPLVFHSWAATDLDLYPWLKTQPRLLSAFQNLMTVDRGGDWIGCVDFSSSASGDDGDGDGERTVFVDVGGNVGHQTRRLVAAHPALAGRVVVQDLPETVAAAPAVEGVEFVAHDFFKPQPVRGARFYYLRSILHNWGDERAVEILRGLVPALAADSRVLIDELVVPDQGADAWVAGQDLNMMLLFGGMERRRDDWTALLDRAGLKMVDIKTYAPVRRSSIIVAMLK</sequence>
<evidence type="ECO:0000259" key="10">
    <source>
        <dbReference type="Pfam" id="PF01494"/>
    </source>
</evidence>
<feature type="compositionally biased region" description="Polar residues" evidence="8">
    <location>
        <begin position="575"/>
        <end position="584"/>
    </location>
</feature>
<dbReference type="Gene3D" id="1.10.10.10">
    <property type="entry name" value="Winged helix-like DNA-binding domain superfamily/Winged helix DNA-binding domain"/>
    <property type="match status" value="1"/>
</dbReference>
<dbReference type="InterPro" id="IPR002938">
    <property type="entry name" value="FAD-bd"/>
</dbReference>
<evidence type="ECO:0000256" key="2">
    <source>
        <dbReference type="ARBA" id="ARBA00022603"/>
    </source>
</evidence>
<feature type="domain" description="O-methyltransferase C-terminal" evidence="9">
    <location>
        <begin position="848"/>
        <end position="988"/>
    </location>
</feature>
<dbReference type="RefSeq" id="XP_062661428.1">
    <property type="nucleotide sequence ID" value="XM_062798176.1"/>
</dbReference>
<evidence type="ECO:0000313" key="13">
    <source>
        <dbReference type="Proteomes" id="UP001278766"/>
    </source>
</evidence>
<feature type="region of interest" description="Disordered" evidence="8">
    <location>
        <begin position="551"/>
        <end position="599"/>
    </location>
</feature>
<dbReference type="Proteomes" id="UP001278766">
    <property type="component" value="Unassembled WGS sequence"/>
</dbReference>
<keyword evidence="3" id="KW-0285">Flavoprotein</keyword>
<evidence type="ECO:0000256" key="3">
    <source>
        <dbReference type="ARBA" id="ARBA00022630"/>
    </source>
</evidence>
<keyword evidence="2" id="KW-0489">Methyltransferase</keyword>
<evidence type="ECO:0000256" key="4">
    <source>
        <dbReference type="ARBA" id="ARBA00022679"/>
    </source>
</evidence>
<reference evidence="12" key="2">
    <citation type="submission" date="2023-06" db="EMBL/GenBank/DDBJ databases">
        <authorList>
            <consortium name="Lawrence Berkeley National Laboratory"/>
            <person name="Haridas S."/>
            <person name="Hensen N."/>
            <person name="Bonometti L."/>
            <person name="Westerberg I."/>
            <person name="Brannstrom I.O."/>
            <person name="Guillou S."/>
            <person name="Cros-Aarteil S."/>
            <person name="Calhoun S."/>
            <person name="Kuo A."/>
            <person name="Mondo S."/>
            <person name="Pangilinan J."/>
            <person name="Riley R."/>
            <person name="Labutti K."/>
            <person name="Andreopoulos B."/>
            <person name="Lipzen A."/>
            <person name="Chen C."/>
            <person name="Yanf M."/>
            <person name="Daum C."/>
            <person name="Ng V."/>
            <person name="Clum A."/>
            <person name="Steindorff A."/>
            <person name="Ohm R."/>
            <person name="Martin F."/>
            <person name="Silar P."/>
            <person name="Natvig D."/>
            <person name="Lalanne C."/>
            <person name="Gautier V."/>
            <person name="Ament-Velasquez S.L."/>
            <person name="Kruys A."/>
            <person name="Hutchinson M.I."/>
            <person name="Powell A.J."/>
            <person name="Barry K."/>
            <person name="Miller A.N."/>
            <person name="Grigoriev I.V."/>
            <person name="Debuchy R."/>
            <person name="Gladieux P."/>
            <person name="Thoren M.H."/>
            <person name="Johannesson H."/>
        </authorList>
    </citation>
    <scope>NUCLEOTIDE SEQUENCE</scope>
    <source>
        <strain evidence="12">CBS 168.71</strain>
    </source>
</reference>
<dbReference type="Pfam" id="PF08100">
    <property type="entry name" value="Dimerisation"/>
    <property type="match status" value="1"/>
</dbReference>
<dbReference type="AlphaFoldDB" id="A0AAE0HKH1"/>
<dbReference type="Gene3D" id="3.40.50.150">
    <property type="entry name" value="Vaccinia Virus protein VP39"/>
    <property type="match status" value="1"/>
</dbReference>
<evidence type="ECO:0000256" key="5">
    <source>
        <dbReference type="ARBA" id="ARBA00022691"/>
    </source>
</evidence>
<dbReference type="GO" id="GO:0016491">
    <property type="term" value="F:oxidoreductase activity"/>
    <property type="evidence" value="ECO:0007669"/>
    <property type="project" value="UniProtKB-KW"/>
</dbReference>
<dbReference type="Gene3D" id="3.50.50.60">
    <property type="entry name" value="FAD/NAD(P)-binding domain"/>
    <property type="match status" value="1"/>
</dbReference>
<dbReference type="InterPro" id="IPR029063">
    <property type="entry name" value="SAM-dependent_MTases_sf"/>
</dbReference>
<dbReference type="SUPFAM" id="SSF53335">
    <property type="entry name" value="S-adenosyl-L-methionine-dependent methyltransferases"/>
    <property type="match status" value="1"/>
</dbReference>
<evidence type="ECO:0000259" key="11">
    <source>
        <dbReference type="Pfam" id="PF08100"/>
    </source>
</evidence>
<comment type="similarity">
    <text evidence="1">Belongs to the flavin-dependent halogenase family.</text>
</comment>
<dbReference type="InterPro" id="IPR036390">
    <property type="entry name" value="WH_DNA-bd_sf"/>
</dbReference>